<evidence type="ECO:0000256" key="2">
    <source>
        <dbReference type="ARBA" id="ARBA00004174"/>
    </source>
</evidence>
<evidence type="ECO:0000256" key="9">
    <source>
        <dbReference type="ARBA" id="ARBA00023002"/>
    </source>
</evidence>
<keyword evidence="5 13" id="KW-0349">Heme</keyword>
<evidence type="ECO:0008006" key="18">
    <source>
        <dbReference type="Google" id="ProtNLM"/>
    </source>
</evidence>
<dbReference type="GO" id="GO:0005789">
    <property type="term" value="C:endoplasmic reticulum membrane"/>
    <property type="evidence" value="ECO:0007669"/>
    <property type="project" value="UniProtKB-SubCell"/>
</dbReference>
<keyword evidence="8" id="KW-0492">Microsome</keyword>
<keyword evidence="15" id="KW-0812">Transmembrane</keyword>
<evidence type="ECO:0000256" key="13">
    <source>
        <dbReference type="PIRSR" id="PIRSR602401-1"/>
    </source>
</evidence>
<dbReference type="InterPro" id="IPR036396">
    <property type="entry name" value="Cyt_P450_sf"/>
</dbReference>
<protein>
    <recommendedName>
        <fullName evidence="18">Cytochrome P450</fullName>
    </recommendedName>
</protein>
<organism evidence="16 17">
    <name type="scientific">Cloeon dipterum</name>
    <dbReference type="NCBI Taxonomy" id="197152"/>
    <lineage>
        <taxon>Eukaryota</taxon>
        <taxon>Metazoa</taxon>
        <taxon>Ecdysozoa</taxon>
        <taxon>Arthropoda</taxon>
        <taxon>Hexapoda</taxon>
        <taxon>Insecta</taxon>
        <taxon>Pterygota</taxon>
        <taxon>Palaeoptera</taxon>
        <taxon>Ephemeroptera</taxon>
        <taxon>Pisciforma</taxon>
        <taxon>Baetidae</taxon>
        <taxon>Cloeon</taxon>
    </lineage>
</organism>
<keyword evidence="6 13" id="KW-0479">Metal-binding</keyword>
<dbReference type="Gene3D" id="1.10.630.10">
    <property type="entry name" value="Cytochrome P450"/>
    <property type="match status" value="1"/>
</dbReference>
<feature type="binding site" description="axial binding residue" evidence="13">
    <location>
        <position position="477"/>
    </location>
    <ligand>
        <name>heme</name>
        <dbReference type="ChEBI" id="CHEBI:30413"/>
    </ligand>
    <ligandPart>
        <name>Fe</name>
        <dbReference type="ChEBI" id="CHEBI:18248"/>
    </ligandPart>
</feature>
<comment type="subcellular location">
    <subcellularLocation>
        <location evidence="3">Endoplasmic reticulum membrane</location>
        <topology evidence="3">Peripheral membrane protein</topology>
    </subcellularLocation>
    <subcellularLocation>
        <location evidence="2">Microsome membrane</location>
        <topology evidence="2">Peripheral membrane protein</topology>
    </subcellularLocation>
</comment>
<evidence type="ECO:0000256" key="5">
    <source>
        <dbReference type="ARBA" id="ARBA00022617"/>
    </source>
</evidence>
<keyword evidence="7" id="KW-0256">Endoplasmic reticulum</keyword>
<evidence type="ECO:0000256" key="7">
    <source>
        <dbReference type="ARBA" id="ARBA00022824"/>
    </source>
</evidence>
<dbReference type="Pfam" id="PF00067">
    <property type="entry name" value="p450"/>
    <property type="match status" value="1"/>
</dbReference>
<dbReference type="Proteomes" id="UP000494165">
    <property type="component" value="Unassembled WGS sequence"/>
</dbReference>
<evidence type="ECO:0000256" key="4">
    <source>
        <dbReference type="ARBA" id="ARBA00010617"/>
    </source>
</evidence>
<dbReference type="PRINTS" id="PR00385">
    <property type="entry name" value="P450"/>
</dbReference>
<dbReference type="AlphaFoldDB" id="A0A8S1C2R8"/>
<evidence type="ECO:0000256" key="3">
    <source>
        <dbReference type="ARBA" id="ARBA00004406"/>
    </source>
</evidence>
<evidence type="ECO:0000313" key="17">
    <source>
        <dbReference type="Proteomes" id="UP000494165"/>
    </source>
</evidence>
<keyword evidence="15" id="KW-1133">Transmembrane helix</keyword>
<name>A0A8S1C2R8_9INSE</name>
<feature type="transmembrane region" description="Helical" evidence="15">
    <location>
        <begin position="23"/>
        <end position="46"/>
    </location>
</feature>
<proteinExistence type="inferred from homology"/>
<dbReference type="PANTHER" id="PTHR24291">
    <property type="entry name" value="CYTOCHROME P450 FAMILY 4"/>
    <property type="match status" value="1"/>
</dbReference>
<comment type="similarity">
    <text evidence="4 14">Belongs to the cytochrome P450 family.</text>
</comment>
<evidence type="ECO:0000256" key="10">
    <source>
        <dbReference type="ARBA" id="ARBA00023004"/>
    </source>
</evidence>
<evidence type="ECO:0000256" key="1">
    <source>
        <dbReference type="ARBA" id="ARBA00001971"/>
    </source>
</evidence>
<reference evidence="16 17" key="1">
    <citation type="submission" date="2020-04" db="EMBL/GenBank/DDBJ databases">
        <authorList>
            <person name="Alioto T."/>
            <person name="Alioto T."/>
            <person name="Gomez Garrido J."/>
        </authorList>
    </citation>
    <scope>NUCLEOTIDE SEQUENCE [LARGE SCALE GENOMIC DNA]</scope>
</reference>
<evidence type="ECO:0000256" key="6">
    <source>
        <dbReference type="ARBA" id="ARBA00022723"/>
    </source>
</evidence>
<accession>A0A8S1C2R8</accession>
<dbReference type="SUPFAM" id="SSF48264">
    <property type="entry name" value="Cytochrome P450"/>
    <property type="match status" value="1"/>
</dbReference>
<sequence length="547" mass="63084">MLHTNVRSKNELHYFSATTNMELLSVLSFVLRAIVFLVLPVAFFVLKTKKDPRIKKELEKFGGPASYPLIGTSYVLIGKDSVALFKLLFRDNCKNYGNIFRVWNLNSAKLVINSAKYAEKILHGMEHHAKSINYDVLDSWMGQGLLTSNDRKWQMHRKILTPAFHFNILHEFLHIINKNSNTLVGKLQTYSDLCQPVDLFEPLSLCALVIVCESSMGTSKNALQHHDSPYVKEVRELNELVMQRYFSPFLRVDFFYKFSSVKRRTELAVKMNDDFIEKIIQERRNYLKSVKIEEKVGEGVGKRKNMAFIDTLLKVQEEDESLMTDKDIRDQVSTFMFAGHDTVTTASCWVLFILGTYPEFQNKVMDELHQVFGSSGRAPTMNDLAEFKFLERCIKETLRLYPSVPFFERHLREDVHFHDGRIAPAGVTASFNVFAIHRNPENYPDPERFNPDRFLPENSAGRHPYSYIPFSAGPRNCIGQKFAMLEIKVVVSTILRHFEVVPEHSIDEAIMEVAMVLRPQNGLTVRLRDRGADNKLKLRMDLNSVNL</sequence>
<dbReference type="GO" id="GO:0004497">
    <property type="term" value="F:monooxygenase activity"/>
    <property type="evidence" value="ECO:0007669"/>
    <property type="project" value="UniProtKB-KW"/>
</dbReference>
<dbReference type="GO" id="GO:0020037">
    <property type="term" value="F:heme binding"/>
    <property type="evidence" value="ECO:0007669"/>
    <property type="project" value="InterPro"/>
</dbReference>
<dbReference type="GO" id="GO:0016705">
    <property type="term" value="F:oxidoreductase activity, acting on paired donors, with incorporation or reduction of molecular oxygen"/>
    <property type="evidence" value="ECO:0007669"/>
    <property type="project" value="InterPro"/>
</dbReference>
<comment type="cofactor">
    <cofactor evidence="1 13">
        <name>heme</name>
        <dbReference type="ChEBI" id="CHEBI:30413"/>
    </cofactor>
</comment>
<evidence type="ECO:0000256" key="14">
    <source>
        <dbReference type="RuleBase" id="RU000461"/>
    </source>
</evidence>
<dbReference type="InterPro" id="IPR002401">
    <property type="entry name" value="Cyt_P450_E_grp-I"/>
</dbReference>
<dbReference type="PROSITE" id="PS00086">
    <property type="entry name" value="CYTOCHROME_P450"/>
    <property type="match status" value="1"/>
</dbReference>
<dbReference type="CDD" id="cd20628">
    <property type="entry name" value="CYP4"/>
    <property type="match status" value="1"/>
</dbReference>
<keyword evidence="10 13" id="KW-0408">Iron</keyword>
<evidence type="ECO:0000256" key="11">
    <source>
        <dbReference type="ARBA" id="ARBA00023033"/>
    </source>
</evidence>
<dbReference type="GO" id="GO:0005506">
    <property type="term" value="F:iron ion binding"/>
    <property type="evidence" value="ECO:0007669"/>
    <property type="project" value="InterPro"/>
</dbReference>
<keyword evidence="12 15" id="KW-0472">Membrane</keyword>
<dbReference type="PRINTS" id="PR00463">
    <property type="entry name" value="EP450I"/>
</dbReference>
<dbReference type="PANTHER" id="PTHR24291:SF189">
    <property type="entry name" value="CYTOCHROME P450 4C3-RELATED"/>
    <property type="match status" value="1"/>
</dbReference>
<evidence type="ECO:0000256" key="15">
    <source>
        <dbReference type="SAM" id="Phobius"/>
    </source>
</evidence>
<comment type="caution">
    <text evidence="16">The sequence shown here is derived from an EMBL/GenBank/DDBJ whole genome shotgun (WGS) entry which is preliminary data.</text>
</comment>
<keyword evidence="9 14" id="KW-0560">Oxidoreductase</keyword>
<dbReference type="EMBL" id="CADEPI010000007">
    <property type="protein sequence ID" value="CAB3362144.1"/>
    <property type="molecule type" value="Genomic_DNA"/>
</dbReference>
<evidence type="ECO:0000256" key="8">
    <source>
        <dbReference type="ARBA" id="ARBA00022848"/>
    </source>
</evidence>
<keyword evidence="11 14" id="KW-0503">Monooxygenase</keyword>
<evidence type="ECO:0000313" key="16">
    <source>
        <dbReference type="EMBL" id="CAB3362144.1"/>
    </source>
</evidence>
<gene>
    <name evidence="16" type="ORF">CLODIP_2_CD01787</name>
</gene>
<dbReference type="OrthoDB" id="1470350at2759"/>
<dbReference type="InterPro" id="IPR001128">
    <property type="entry name" value="Cyt_P450"/>
</dbReference>
<evidence type="ECO:0000256" key="12">
    <source>
        <dbReference type="ARBA" id="ARBA00023136"/>
    </source>
</evidence>
<keyword evidence="17" id="KW-1185">Reference proteome</keyword>
<dbReference type="InterPro" id="IPR050196">
    <property type="entry name" value="Cytochrome_P450_Monoox"/>
</dbReference>
<dbReference type="InterPro" id="IPR017972">
    <property type="entry name" value="Cyt_P450_CS"/>
</dbReference>